<protein>
    <submittedName>
        <fullName evidence="11">ABC transporter ATP-binding protein</fullName>
    </submittedName>
</protein>
<comment type="subcellular location">
    <subcellularLocation>
        <location evidence="1">Cell membrane</location>
        <topology evidence="1">Peripheral membrane protein</topology>
    </subcellularLocation>
</comment>
<evidence type="ECO:0000256" key="4">
    <source>
        <dbReference type="ARBA" id="ARBA00022597"/>
    </source>
</evidence>
<dbReference type="RefSeq" id="WP_424605304.1">
    <property type="nucleotide sequence ID" value="NZ_JBNAVA010000003.1"/>
</dbReference>
<keyword evidence="2" id="KW-0813">Transport</keyword>
<evidence type="ECO:0000256" key="9">
    <source>
        <dbReference type="ARBA" id="ARBA00023136"/>
    </source>
</evidence>
<dbReference type="PANTHER" id="PTHR43790:SF4">
    <property type="entry name" value="GUANOSINE IMPORT ATP-BINDING PROTEIN NUPO"/>
    <property type="match status" value="1"/>
</dbReference>
<dbReference type="GO" id="GO:0005886">
    <property type="term" value="C:plasma membrane"/>
    <property type="evidence" value="ECO:0007669"/>
    <property type="project" value="UniProtKB-SubCell"/>
</dbReference>
<dbReference type="GO" id="GO:0016887">
    <property type="term" value="F:ATP hydrolysis activity"/>
    <property type="evidence" value="ECO:0007669"/>
    <property type="project" value="InterPro"/>
</dbReference>
<comment type="caution">
    <text evidence="11">The sequence shown here is derived from an EMBL/GenBank/DDBJ whole genome shotgun (WGS) entry which is preliminary data.</text>
</comment>
<evidence type="ECO:0000256" key="1">
    <source>
        <dbReference type="ARBA" id="ARBA00004202"/>
    </source>
</evidence>
<name>A0A2J6WNT2_9BACT</name>
<sequence length="502" mass="56901">MEKILELKEISKKFGNFQANKNISFDLYKGEILTILGENGAGKSTLMNIITGFYRSDDGEIYVNGKKVTLTSPKDAIKHGIGMVHQHFMLVKNLTVFENLLVALKDKRFIINKNRYANIFLNIFKKFNLNIDLDLPLWKLSIGEQQWIEIIKLLINDCQILILDEPTTLLTPQETEFLFKFLFELKKEGKSIIFISHKIKEVMEVSDRIVILKKGEVVSILNKEDFNENRISHLMVGTVLKNKYDKDVKPSDDLLLEISNLYAKNDKGLADLQDFNLVVRKSEILGIAGISGNGQKALAEVLTGLKDPYKGKISLNGIDITYGTARQKYIHGIAHIPEDRKAMGIAPDLTVEENLILKNFKDKELGGILLNRKNINRYANDLVEKFNIQYGVKNAPVRLLSGGNIQKVIIARELSENPTILVALYPTRGLDIGSQEFIHQTIIEHQKKGMSTIYISEDLDELFKISDRIAVIFRGKNMGYFEPDNVDKKTIGKMMGGIIKDD</sequence>
<evidence type="ECO:0000313" key="11">
    <source>
        <dbReference type="EMBL" id="PMP72025.1"/>
    </source>
</evidence>
<dbReference type="SUPFAM" id="SSF52540">
    <property type="entry name" value="P-loop containing nucleoside triphosphate hydrolases"/>
    <property type="match status" value="2"/>
</dbReference>
<evidence type="ECO:0000256" key="8">
    <source>
        <dbReference type="ARBA" id="ARBA00022967"/>
    </source>
</evidence>
<dbReference type="InterPro" id="IPR003593">
    <property type="entry name" value="AAA+_ATPase"/>
</dbReference>
<dbReference type="InterPro" id="IPR050107">
    <property type="entry name" value="ABC_carbohydrate_import_ATPase"/>
</dbReference>
<dbReference type="Pfam" id="PF00005">
    <property type="entry name" value="ABC_tran"/>
    <property type="match status" value="2"/>
</dbReference>
<keyword evidence="3" id="KW-1003">Cell membrane</keyword>
<dbReference type="InterPro" id="IPR027417">
    <property type="entry name" value="P-loop_NTPase"/>
</dbReference>
<dbReference type="SMART" id="SM00382">
    <property type="entry name" value="AAA"/>
    <property type="match status" value="1"/>
</dbReference>
<dbReference type="PANTHER" id="PTHR43790">
    <property type="entry name" value="CARBOHYDRATE TRANSPORT ATP-BINDING PROTEIN MG119-RELATED"/>
    <property type="match status" value="1"/>
</dbReference>
<keyword evidence="6" id="KW-0547">Nucleotide-binding</keyword>
<dbReference type="EMBL" id="PNIN01000029">
    <property type="protein sequence ID" value="PMP72025.1"/>
    <property type="molecule type" value="Genomic_DNA"/>
</dbReference>
<dbReference type="PROSITE" id="PS00211">
    <property type="entry name" value="ABC_TRANSPORTER_1"/>
    <property type="match status" value="1"/>
</dbReference>
<accession>A0A2J6WNT2</accession>
<evidence type="ECO:0000313" key="12">
    <source>
        <dbReference type="Proteomes" id="UP000242881"/>
    </source>
</evidence>
<feature type="domain" description="ABC transporter" evidence="10">
    <location>
        <begin position="256"/>
        <end position="499"/>
    </location>
</feature>
<dbReference type="InterPro" id="IPR003439">
    <property type="entry name" value="ABC_transporter-like_ATP-bd"/>
</dbReference>
<keyword evidence="4" id="KW-0762">Sugar transport</keyword>
<dbReference type="GO" id="GO:0005524">
    <property type="term" value="F:ATP binding"/>
    <property type="evidence" value="ECO:0007669"/>
    <property type="project" value="UniProtKB-KW"/>
</dbReference>
<dbReference type="CDD" id="cd03216">
    <property type="entry name" value="ABC_Carb_Monos_I"/>
    <property type="match status" value="1"/>
</dbReference>
<keyword evidence="8" id="KW-1278">Translocase</keyword>
<evidence type="ECO:0000256" key="6">
    <source>
        <dbReference type="ARBA" id="ARBA00022741"/>
    </source>
</evidence>
<dbReference type="CDD" id="cd03215">
    <property type="entry name" value="ABC_Carb_Monos_II"/>
    <property type="match status" value="1"/>
</dbReference>
<keyword evidence="5" id="KW-0677">Repeat</keyword>
<gene>
    <name evidence="11" type="ORF">C0187_02595</name>
</gene>
<dbReference type="FunFam" id="3.40.50.300:FF:000127">
    <property type="entry name" value="Ribose import ATP-binding protein RbsA"/>
    <property type="match status" value="1"/>
</dbReference>
<keyword evidence="9" id="KW-0472">Membrane</keyword>
<dbReference type="AlphaFoldDB" id="A0A2J6WNT2"/>
<organism evidence="11 12">
    <name type="scientific">Calditerrivibrio nitroreducens</name>
    <dbReference type="NCBI Taxonomy" id="477976"/>
    <lineage>
        <taxon>Bacteria</taxon>
        <taxon>Pseudomonadati</taxon>
        <taxon>Deferribacterota</taxon>
        <taxon>Deferribacteres</taxon>
        <taxon>Deferribacterales</taxon>
        <taxon>Calditerrivibrionaceae</taxon>
    </lineage>
</organism>
<evidence type="ECO:0000256" key="3">
    <source>
        <dbReference type="ARBA" id="ARBA00022475"/>
    </source>
</evidence>
<evidence type="ECO:0000256" key="7">
    <source>
        <dbReference type="ARBA" id="ARBA00022840"/>
    </source>
</evidence>
<evidence type="ECO:0000256" key="2">
    <source>
        <dbReference type="ARBA" id="ARBA00022448"/>
    </source>
</evidence>
<dbReference type="Proteomes" id="UP000242881">
    <property type="component" value="Unassembled WGS sequence"/>
</dbReference>
<keyword evidence="7 11" id="KW-0067">ATP-binding</keyword>
<feature type="domain" description="ABC transporter" evidence="10">
    <location>
        <begin position="5"/>
        <end position="239"/>
    </location>
</feature>
<dbReference type="InterPro" id="IPR017871">
    <property type="entry name" value="ABC_transporter-like_CS"/>
</dbReference>
<evidence type="ECO:0000259" key="10">
    <source>
        <dbReference type="PROSITE" id="PS50893"/>
    </source>
</evidence>
<dbReference type="PROSITE" id="PS50893">
    <property type="entry name" value="ABC_TRANSPORTER_2"/>
    <property type="match status" value="2"/>
</dbReference>
<proteinExistence type="predicted"/>
<dbReference type="Gene3D" id="3.40.50.300">
    <property type="entry name" value="P-loop containing nucleotide triphosphate hydrolases"/>
    <property type="match status" value="2"/>
</dbReference>
<reference evidence="11 12" key="1">
    <citation type="submission" date="2018-01" db="EMBL/GenBank/DDBJ databases">
        <title>Metagenomic assembled genomes from two thermal pools in the Uzon Caldera, Kamchatka, Russia.</title>
        <authorList>
            <person name="Wilkins L."/>
            <person name="Ettinger C."/>
        </authorList>
    </citation>
    <scope>NUCLEOTIDE SEQUENCE [LARGE SCALE GENOMIC DNA]</scope>
    <source>
        <strain evidence="11">ZAV-05</strain>
    </source>
</reference>
<evidence type="ECO:0000256" key="5">
    <source>
        <dbReference type="ARBA" id="ARBA00022737"/>
    </source>
</evidence>